<dbReference type="EMBL" id="REGN01001235">
    <property type="protein sequence ID" value="RNA36110.1"/>
    <property type="molecule type" value="Genomic_DNA"/>
</dbReference>
<sequence length="155" mass="17692">MSFISSIGFNYLSSQIFKYLRYKISNNFHCSPLSFGNDLKRLLQFTKKNLDSVIKNGIEFKTDIDKGKIFGNILASTFSPHLDLVESEANSLINKMIDILAKNGKKMLSERYVRAGLSHSVPVVVRLVEEYREGFESRYIEYPTPLSISSVQINK</sequence>
<accession>A0A3M7SKF1</accession>
<proteinExistence type="predicted"/>
<protein>
    <submittedName>
        <fullName evidence="1">Uncharacterized protein</fullName>
    </submittedName>
</protein>
<organism evidence="1 2">
    <name type="scientific">Brachionus plicatilis</name>
    <name type="common">Marine rotifer</name>
    <name type="synonym">Brachionus muelleri</name>
    <dbReference type="NCBI Taxonomy" id="10195"/>
    <lineage>
        <taxon>Eukaryota</taxon>
        <taxon>Metazoa</taxon>
        <taxon>Spiralia</taxon>
        <taxon>Gnathifera</taxon>
        <taxon>Rotifera</taxon>
        <taxon>Eurotatoria</taxon>
        <taxon>Monogononta</taxon>
        <taxon>Pseudotrocha</taxon>
        <taxon>Ploima</taxon>
        <taxon>Brachionidae</taxon>
        <taxon>Brachionus</taxon>
    </lineage>
</organism>
<evidence type="ECO:0000313" key="2">
    <source>
        <dbReference type="Proteomes" id="UP000276133"/>
    </source>
</evidence>
<keyword evidence="2" id="KW-1185">Reference proteome</keyword>
<comment type="caution">
    <text evidence="1">The sequence shown here is derived from an EMBL/GenBank/DDBJ whole genome shotgun (WGS) entry which is preliminary data.</text>
</comment>
<dbReference type="AlphaFoldDB" id="A0A3M7SKF1"/>
<reference evidence="1 2" key="1">
    <citation type="journal article" date="2018" name="Sci. Rep.">
        <title>Genomic signatures of local adaptation to the degree of environmental predictability in rotifers.</title>
        <authorList>
            <person name="Franch-Gras L."/>
            <person name="Hahn C."/>
            <person name="Garcia-Roger E.M."/>
            <person name="Carmona M.J."/>
            <person name="Serra M."/>
            <person name="Gomez A."/>
        </authorList>
    </citation>
    <scope>NUCLEOTIDE SEQUENCE [LARGE SCALE GENOMIC DNA]</scope>
    <source>
        <strain evidence="1">HYR1</strain>
    </source>
</reference>
<dbReference type="Proteomes" id="UP000276133">
    <property type="component" value="Unassembled WGS sequence"/>
</dbReference>
<gene>
    <name evidence="1" type="ORF">BpHYR1_011330</name>
</gene>
<evidence type="ECO:0000313" key="1">
    <source>
        <dbReference type="EMBL" id="RNA36110.1"/>
    </source>
</evidence>
<name>A0A3M7SKF1_BRAPC</name>